<name>A0ABM9XL81_9CORY</name>
<protein>
    <submittedName>
        <fullName evidence="1">Uncharacterized protein</fullName>
    </submittedName>
</protein>
<comment type="caution">
    <text evidence="1">The sequence shown here is derived from an EMBL/GenBank/DDBJ whole genome shotgun (WGS) entry which is preliminary data.</text>
</comment>
<evidence type="ECO:0000313" key="1">
    <source>
        <dbReference type="EMBL" id="EEI61798.1"/>
    </source>
</evidence>
<proteinExistence type="predicted"/>
<reference evidence="1 2" key="1">
    <citation type="submission" date="2009-01" db="EMBL/GenBank/DDBJ databases">
        <authorList>
            <person name="Qin X."/>
            <person name="Bachman B."/>
            <person name="Battles P."/>
            <person name="Bell A."/>
            <person name="Bess C."/>
            <person name="Bickham C."/>
            <person name="Chaboub L."/>
            <person name="Chen D."/>
            <person name="Coyle M."/>
            <person name="Deiros D.R."/>
            <person name="Dinh H."/>
            <person name="Forbes L."/>
            <person name="Fowler G."/>
            <person name="Francisco L."/>
            <person name="Fu Q."/>
            <person name="Gubbala S."/>
            <person name="Hale W."/>
            <person name="Han Y."/>
            <person name="Hemphill L."/>
            <person name="Highlander S.K."/>
            <person name="Hirani K."/>
            <person name="Hogues M."/>
            <person name="Jackson L."/>
            <person name="Jakkamsetti A."/>
            <person name="Javaid M."/>
            <person name="Jiang H."/>
            <person name="Korchina V."/>
            <person name="Kovar C."/>
            <person name="Lara F."/>
            <person name="Lee S."/>
            <person name="Mata R."/>
            <person name="Mathew T."/>
            <person name="Moen C."/>
            <person name="Morales K."/>
            <person name="Munidasa M."/>
            <person name="Nazareth L."/>
            <person name="Ngo R."/>
            <person name="Nguyen L."/>
            <person name="Okwuonu G."/>
            <person name="Ongeri F."/>
            <person name="Patil S."/>
            <person name="Petrosino J."/>
            <person name="Pham C."/>
            <person name="Pham P."/>
            <person name="Pu L.-L."/>
            <person name="Puazo M."/>
            <person name="Raj R."/>
            <person name="Reid J."/>
            <person name="Rouhana J."/>
            <person name="Saada N."/>
            <person name="Shang Y."/>
            <person name="Simmons D."/>
            <person name="Thornton R."/>
            <person name="Warren J."/>
            <person name="Weissenberger G."/>
            <person name="Zhang J."/>
            <person name="Zhang L."/>
            <person name="Zhou C."/>
            <person name="Zhu D."/>
            <person name="Muzny D."/>
            <person name="Worley K."/>
            <person name="Gibbs R."/>
        </authorList>
    </citation>
    <scope>NUCLEOTIDE SEQUENCE [LARGE SCALE GENOMIC DNA]</scope>
    <source>
        <strain evidence="1 2">ATCC 51866</strain>
    </source>
</reference>
<evidence type="ECO:0000313" key="2">
    <source>
        <dbReference type="Proteomes" id="UP000006237"/>
    </source>
</evidence>
<dbReference type="Proteomes" id="UP000006237">
    <property type="component" value="Unassembled WGS sequence"/>
</dbReference>
<sequence>MLALPALLAGGGNIVMNPDILASVLPRSPKIPPGEFSSPLGGTI</sequence>
<dbReference type="EMBL" id="ACHF01000129">
    <property type="protein sequence ID" value="EEI61798.1"/>
    <property type="molecule type" value="Genomic_DNA"/>
</dbReference>
<accession>A0ABM9XL81</accession>
<gene>
    <name evidence="1" type="ORF">HMPREF0293_2695</name>
</gene>
<organism evidence="1 2">
    <name type="scientific">Corynebacterium glucuronolyticum ATCC 51866</name>
    <dbReference type="NCBI Taxonomy" id="548478"/>
    <lineage>
        <taxon>Bacteria</taxon>
        <taxon>Bacillati</taxon>
        <taxon>Actinomycetota</taxon>
        <taxon>Actinomycetes</taxon>
        <taxon>Mycobacteriales</taxon>
        <taxon>Corynebacteriaceae</taxon>
        <taxon>Corynebacterium</taxon>
    </lineage>
</organism>
<keyword evidence="2" id="KW-1185">Reference proteome</keyword>